<evidence type="ECO:0000313" key="1">
    <source>
        <dbReference type="EMBL" id="KAJ8347587.1"/>
    </source>
</evidence>
<keyword evidence="2" id="KW-1185">Reference proteome</keyword>
<protein>
    <submittedName>
        <fullName evidence="1">Uncharacterized protein</fullName>
    </submittedName>
</protein>
<organism evidence="1 2">
    <name type="scientific">Synaphobranchus kaupii</name>
    <name type="common">Kaup's arrowtooth eel</name>
    <dbReference type="NCBI Taxonomy" id="118154"/>
    <lineage>
        <taxon>Eukaryota</taxon>
        <taxon>Metazoa</taxon>
        <taxon>Chordata</taxon>
        <taxon>Craniata</taxon>
        <taxon>Vertebrata</taxon>
        <taxon>Euteleostomi</taxon>
        <taxon>Actinopterygii</taxon>
        <taxon>Neopterygii</taxon>
        <taxon>Teleostei</taxon>
        <taxon>Anguilliformes</taxon>
        <taxon>Synaphobranchidae</taxon>
        <taxon>Synaphobranchus</taxon>
    </lineage>
</organism>
<dbReference type="AlphaFoldDB" id="A0A9Q1EYI5"/>
<accession>A0A9Q1EYI5</accession>
<dbReference type="Proteomes" id="UP001152622">
    <property type="component" value="Chromosome 10"/>
</dbReference>
<dbReference type="EMBL" id="JAINUF010000010">
    <property type="protein sequence ID" value="KAJ8347587.1"/>
    <property type="molecule type" value="Genomic_DNA"/>
</dbReference>
<gene>
    <name evidence="1" type="ORF">SKAU_G00261760</name>
</gene>
<sequence>MPDPIVHQAVTAGAQQAMHIQGGHASPLKPNKMCPRARWDSCTWGSYLLPILLIIPLERGDSCPSSTGGEGGTRPCVFMAGASKPCCSSVFCVTHYLPM</sequence>
<reference evidence="1" key="1">
    <citation type="journal article" date="2023" name="Science">
        <title>Genome structures resolve the early diversification of teleost fishes.</title>
        <authorList>
            <person name="Parey E."/>
            <person name="Louis A."/>
            <person name="Montfort J."/>
            <person name="Bouchez O."/>
            <person name="Roques C."/>
            <person name="Iampietro C."/>
            <person name="Lluch J."/>
            <person name="Castinel A."/>
            <person name="Donnadieu C."/>
            <person name="Desvignes T."/>
            <person name="Floi Bucao C."/>
            <person name="Jouanno E."/>
            <person name="Wen M."/>
            <person name="Mejri S."/>
            <person name="Dirks R."/>
            <person name="Jansen H."/>
            <person name="Henkel C."/>
            <person name="Chen W.J."/>
            <person name="Zahm M."/>
            <person name="Cabau C."/>
            <person name="Klopp C."/>
            <person name="Thompson A.W."/>
            <person name="Robinson-Rechavi M."/>
            <person name="Braasch I."/>
            <person name="Lecointre G."/>
            <person name="Bobe J."/>
            <person name="Postlethwait J.H."/>
            <person name="Berthelot C."/>
            <person name="Roest Crollius H."/>
            <person name="Guiguen Y."/>
        </authorList>
    </citation>
    <scope>NUCLEOTIDE SEQUENCE</scope>
    <source>
        <strain evidence="1">WJC10195</strain>
    </source>
</reference>
<name>A0A9Q1EYI5_SYNKA</name>
<comment type="caution">
    <text evidence="1">The sequence shown here is derived from an EMBL/GenBank/DDBJ whole genome shotgun (WGS) entry which is preliminary data.</text>
</comment>
<proteinExistence type="predicted"/>
<evidence type="ECO:0000313" key="2">
    <source>
        <dbReference type="Proteomes" id="UP001152622"/>
    </source>
</evidence>